<dbReference type="GO" id="GO:0006571">
    <property type="term" value="P:tyrosine biosynthetic process"/>
    <property type="evidence" value="ECO:0007669"/>
    <property type="project" value="UniProtKB-UniPathway"/>
</dbReference>
<dbReference type="InterPro" id="IPR008927">
    <property type="entry name" value="6-PGluconate_DH-like_C_sf"/>
</dbReference>
<comment type="similarity">
    <text evidence="2">Belongs to the prephenate/arogenate dehydrogenase family.</text>
</comment>
<dbReference type="Proteomes" id="UP000014155">
    <property type="component" value="Unassembled WGS sequence"/>
</dbReference>
<dbReference type="Pfam" id="PF02153">
    <property type="entry name" value="PDH_N"/>
    <property type="match status" value="1"/>
</dbReference>
<dbReference type="SUPFAM" id="SSF51735">
    <property type="entry name" value="NAD(P)-binding Rossmann-fold domains"/>
    <property type="match status" value="1"/>
</dbReference>
<evidence type="ECO:0000256" key="4">
    <source>
        <dbReference type="ARBA" id="ARBA00016891"/>
    </source>
</evidence>
<dbReference type="PATRIC" id="fig|1195236.3.peg.3569"/>
<evidence type="ECO:0000313" key="13">
    <source>
        <dbReference type="EMBL" id="EMS70854.1"/>
    </source>
</evidence>
<name>S0FP24_RUMCE</name>
<organism evidence="13 14">
    <name type="scientific">Ruminiclostridium cellobioparum subsp. termitidis CT1112</name>
    <dbReference type="NCBI Taxonomy" id="1195236"/>
    <lineage>
        <taxon>Bacteria</taxon>
        <taxon>Bacillati</taxon>
        <taxon>Bacillota</taxon>
        <taxon>Clostridia</taxon>
        <taxon>Eubacteriales</taxon>
        <taxon>Oscillospiraceae</taxon>
        <taxon>Ruminiclostridium</taxon>
    </lineage>
</organism>
<dbReference type="eggNOG" id="COG0287">
    <property type="taxonomic scope" value="Bacteria"/>
</dbReference>
<dbReference type="Gene3D" id="3.40.50.720">
    <property type="entry name" value="NAD(P)-binding Rossmann-like Domain"/>
    <property type="match status" value="1"/>
</dbReference>
<keyword evidence="6" id="KW-0028">Amino-acid biosynthesis</keyword>
<gene>
    <name evidence="13" type="ORF">CTER_3342</name>
</gene>
<protein>
    <recommendedName>
        <fullName evidence="4">Prephenate dehydrogenase</fullName>
        <ecNumber evidence="3">1.3.1.12</ecNumber>
    </recommendedName>
</protein>
<dbReference type="STRING" id="1195236.CTER_3342"/>
<sequence length="367" mass="40418">MVNINSISIIGLGLIGGSLARALRLKRPALKIYAVDSCIPSLRLAEQEEIIDLGYSDVCPDIYNSDIIFICTPVRKAMEYLAGLSDKVRENCIITDAASTKAEICSFVESLNRPPVFVGGHPMAGTEKSGYHNSFAHLFENAYYVLTPTKTTEQDTILTLEAVLKDIGAIPIVVTPHQHDLVTGCISHVPHVIASALVNLARDKENSEGLVKLLAAGGFKDITRIASSNPGMWENIVLSNSETVIDLLKDYTYIIENFIEQIRSADNKGIYRFFEEAKIFRDSFSTRATGLLPPSYELLVDVRDEPGIIGSIATLLGVNGINIKNINVSNSREFEQGCLRITLSDQLNTDRAYDILSGNSYRVFRQD</sequence>
<evidence type="ECO:0000259" key="12">
    <source>
        <dbReference type="PROSITE" id="PS51671"/>
    </source>
</evidence>
<dbReference type="Pfam" id="PF20463">
    <property type="entry name" value="PDH_C"/>
    <property type="match status" value="1"/>
</dbReference>
<dbReference type="PROSITE" id="PS51176">
    <property type="entry name" value="PDH_ADH"/>
    <property type="match status" value="1"/>
</dbReference>
<evidence type="ECO:0000256" key="3">
    <source>
        <dbReference type="ARBA" id="ARBA00012068"/>
    </source>
</evidence>
<dbReference type="InterPro" id="IPR046825">
    <property type="entry name" value="PDH_C"/>
</dbReference>
<dbReference type="RefSeq" id="WP_004627715.1">
    <property type="nucleotide sequence ID" value="NZ_AORV01000046.1"/>
</dbReference>
<evidence type="ECO:0000256" key="7">
    <source>
        <dbReference type="ARBA" id="ARBA00023002"/>
    </source>
</evidence>
<evidence type="ECO:0000256" key="2">
    <source>
        <dbReference type="ARBA" id="ARBA00007964"/>
    </source>
</evidence>
<dbReference type="UniPathway" id="UPA00122">
    <property type="reaction ID" value="UER00961"/>
</dbReference>
<feature type="domain" description="Prephenate/arogenate dehydrogenase" evidence="11">
    <location>
        <begin position="5"/>
        <end position="292"/>
    </location>
</feature>
<keyword evidence="14" id="KW-1185">Reference proteome</keyword>
<evidence type="ECO:0000256" key="1">
    <source>
        <dbReference type="ARBA" id="ARBA00005067"/>
    </source>
</evidence>
<keyword evidence="9" id="KW-0057">Aromatic amino acid biosynthesis</keyword>
<evidence type="ECO:0000256" key="10">
    <source>
        <dbReference type="ARBA" id="ARBA00049260"/>
    </source>
</evidence>
<comment type="catalytic activity">
    <reaction evidence="10">
        <text>prephenate + NAD(+) = 3-(4-hydroxyphenyl)pyruvate + CO2 + NADH</text>
        <dbReference type="Rhea" id="RHEA:13869"/>
        <dbReference type="ChEBI" id="CHEBI:16526"/>
        <dbReference type="ChEBI" id="CHEBI:29934"/>
        <dbReference type="ChEBI" id="CHEBI:36242"/>
        <dbReference type="ChEBI" id="CHEBI:57540"/>
        <dbReference type="ChEBI" id="CHEBI:57945"/>
        <dbReference type="EC" id="1.3.1.12"/>
    </reaction>
</comment>
<evidence type="ECO:0000256" key="8">
    <source>
        <dbReference type="ARBA" id="ARBA00023027"/>
    </source>
</evidence>
<dbReference type="SUPFAM" id="SSF55021">
    <property type="entry name" value="ACT-like"/>
    <property type="match status" value="1"/>
</dbReference>
<feature type="domain" description="ACT" evidence="12">
    <location>
        <begin position="297"/>
        <end position="367"/>
    </location>
</feature>
<dbReference type="InterPro" id="IPR003099">
    <property type="entry name" value="Prephen_DH"/>
</dbReference>
<dbReference type="EC" id="1.3.1.12" evidence="3"/>
<dbReference type="InterPro" id="IPR002912">
    <property type="entry name" value="ACT_dom"/>
</dbReference>
<comment type="caution">
    <text evidence="13">The sequence shown here is derived from an EMBL/GenBank/DDBJ whole genome shotgun (WGS) entry which is preliminary data.</text>
</comment>
<dbReference type="PROSITE" id="PS51671">
    <property type="entry name" value="ACT"/>
    <property type="match status" value="1"/>
</dbReference>
<dbReference type="GO" id="GO:0070403">
    <property type="term" value="F:NAD+ binding"/>
    <property type="evidence" value="ECO:0007669"/>
    <property type="project" value="InterPro"/>
</dbReference>
<comment type="pathway">
    <text evidence="1">Amino-acid biosynthesis; L-tyrosine biosynthesis; (4-hydroxyphenyl)pyruvate from prephenate (NAD(+) route): step 1/1.</text>
</comment>
<evidence type="ECO:0000256" key="9">
    <source>
        <dbReference type="ARBA" id="ARBA00023141"/>
    </source>
</evidence>
<evidence type="ECO:0000256" key="5">
    <source>
        <dbReference type="ARBA" id="ARBA00022498"/>
    </source>
</evidence>
<evidence type="ECO:0000256" key="6">
    <source>
        <dbReference type="ARBA" id="ARBA00022605"/>
    </source>
</evidence>
<accession>S0FP24</accession>
<dbReference type="Gene3D" id="3.30.70.260">
    <property type="match status" value="1"/>
</dbReference>
<evidence type="ECO:0000259" key="11">
    <source>
        <dbReference type="PROSITE" id="PS51176"/>
    </source>
</evidence>
<reference evidence="13 14" key="1">
    <citation type="journal article" date="2013" name="Genome Announc.">
        <title>Draft Genome Sequence of the Cellulolytic, Mesophilic, Anaerobic Bacterium Clostridium termitidis Strain CT1112 (DSM 5398).</title>
        <authorList>
            <person name="Lal S."/>
            <person name="Ramachandran U."/>
            <person name="Zhang X."/>
            <person name="Munir R."/>
            <person name="Sparling R."/>
            <person name="Levin D.B."/>
        </authorList>
    </citation>
    <scope>NUCLEOTIDE SEQUENCE [LARGE SCALE GENOMIC DNA]</scope>
    <source>
        <strain evidence="13 14">CT1112</strain>
    </source>
</reference>
<keyword evidence="8" id="KW-0520">NAD</keyword>
<dbReference type="InterPro" id="IPR045865">
    <property type="entry name" value="ACT-like_dom_sf"/>
</dbReference>
<dbReference type="PANTHER" id="PTHR21363">
    <property type="entry name" value="PREPHENATE DEHYDROGENASE"/>
    <property type="match status" value="1"/>
</dbReference>
<keyword evidence="5" id="KW-0827">Tyrosine biosynthesis</keyword>
<proteinExistence type="inferred from homology"/>
<dbReference type="FunFam" id="1.10.3660.10:FF:000003">
    <property type="entry name" value="Prephenate dehydrogenase"/>
    <property type="match status" value="1"/>
</dbReference>
<dbReference type="FunFam" id="3.40.50.720:FF:000208">
    <property type="entry name" value="Prephenate dehydrogenase"/>
    <property type="match status" value="1"/>
</dbReference>
<evidence type="ECO:0000313" key="14">
    <source>
        <dbReference type="Proteomes" id="UP000014155"/>
    </source>
</evidence>
<dbReference type="AlphaFoldDB" id="S0FP24"/>
<dbReference type="GO" id="GO:0004665">
    <property type="term" value="F:prephenate dehydrogenase (NADP+) activity"/>
    <property type="evidence" value="ECO:0007669"/>
    <property type="project" value="InterPro"/>
</dbReference>
<dbReference type="Gene3D" id="1.10.3660.10">
    <property type="entry name" value="6-phosphogluconate dehydrogenase C-terminal like domain"/>
    <property type="match status" value="1"/>
</dbReference>
<dbReference type="GO" id="GO:0008977">
    <property type="term" value="F:prephenate dehydrogenase (NAD+) activity"/>
    <property type="evidence" value="ECO:0007669"/>
    <property type="project" value="UniProtKB-EC"/>
</dbReference>
<dbReference type="EMBL" id="AORV01000046">
    <property type="protein sequence ID" value="EMS70854.1"/>
    <property type="molecule type" value="Genomic_DNA"/>
</dbReference>
<dbReference type="InterPro" id="IPR050812">
    <property type="entry name" value="Preph/Arog_dehydrog"/>
</dbReference>
<dbReference type="InterPro" id="IPR046826">
    <property type="entry name" value="PDH_N"/>
</dbReference>
<dbReference type="SUPFAM" id="SSF48179">
    <property type="entry name" value="6-phosphogluconate dehydrogenase C-terminal domain-like"/>
    <property type="match status" value="1"/>
</dbReference>
<keyword evidence="7 13" id="KW-0560">Oxidoreductase</keyword>
<dbReference type="InterPro" id="IPR036291">
    <property type="entry name" value="NAD(P)-bd_dom_sf"/>
</dbReference>
<dbReference type="PANTHER" id="PTHR21363:SF0">
    <property type="entry name" value="PREPHENATE DEHYDROGENASE [NADP(+)]"/>
    <property type="match status" value="1"/>
</dbReference>